<dbReference type="EMBL" id="LITU01000005">
    <property type="protein sequence ID" value="KOY18393.1"/>
    <property type="molecule type" value="Genomic_DNA"/>
</dbReference>
<dbReference type="PATRIC" id="fig|1705561.3.peg.359"/>
<protein>
    <submittedName>
        <fullName evidence="2">Dehydrogenase</fullName>
    </submittedName>
</protein>
<keyword evidence="3" id="KW-1185">Reference proteome</keyword>
<organism evidence="2 3">
    <name type="scientific">Paenibacillus xylanivorans</name>
    <dbReference type="NCBI Taxonomy" id="1705561"/>
    <lineage>
        <taxon>Bacteria</taxon>
        <taxon>Bacillati</taxon>
        <taxon>Bacillota</taxon>
        <taxon>Bacilli</taxon>
        <taxon>Bacillales</taxon>
        <taxon>Paenibacillaceae</taxon>
        <taxon>Paenibacillus</taxon>
    </lineage>
</organism>
<comment type="caution">
    <text evidence="2">The sequence shown here is derived from an EMBL/GenBank/DDBJ whole genome shotgun (WGS) entry which is preliminary data.</text>
</comment>
<dbReference type="OrthoDB" id="2633577at2"/>
<dbReference type="Proteomes" id="UP000037688">
    <property type="component" value="Unassembled WGS sequence"/>
</dbReference>
<gene>
    <name evidence="2" type="ORF">AMS66_00455</name>
</gene>
<accession>A0A0M9BSZ7</accession>
<evidence type="ECO:0000313" key="2">
    <source>
        <dbReference type="EMBL" id="KOY18393.1"/>
    </source>
</evidence>
<feature type="region of interest" description="Disordered" evidence="1">
    <location>
        <begin position="1"/>
        <end position="27"/>
    </location>
</feature>
<proteinExistence type="predicted"/>
<evidence type="ECO:0000256" key="1">
    <source>
        <dbReference type="SAM" id="MobiDB-lite"/>
    </source>
</evidence>
<dbReference type="AlphaFoldDB" id="A0A0M9BSZ7"/>
<reference evidence="2 3" key="1">
    <citation type="submission" date="2015-08" db="EMBL/GenBank/DDBJ databases">
        <title>Draft genome sequence of cellulolytic and xylanolytic Paenibacillus sp. A59, isolated from a decaying forest soil from Patagonia, Argentina.</title>
        <authorList>
            <person name="Ghio S."/>
            <person name="Caceres A.M."/>
            <person name="Talia P."/>
            <person name="Grasso D."/>
            <person name="Campos E."/>
        </authorList>
    </citation>
    <scope>NUCLEOTIDE SEQUENCE [LARGE SCALE GENOMIC DNA]</scope>
    <source>
        <strain evidence="2 3">A59</strain>
    </source>
</reference>
<name>A0A0M9BSZ7_9BACL</name>
<evidence type="ECO:0000313" key="3">
    <source>
        <dbReference type="Proteomes" id="UP000037688"/>
    </source>
</evidence>
<dbReference type="RefSeq" id="WP_053778969.1">
    <property type="nucleotide sequence ID" value="NZ_LITU01000005.1"/>
</dbReference>
<sequence>MSPKSAPGTPPVKHNTPGQKLPSARGIRRACSKELYRTAKKLKVYISPDLMKQAEELYYGKVIANLLWIGENRDNRKKLCEWWNADVSLEIATLWDVEVEPLQGAFKDAFGGYRL</sequence>